<dbReference type="PANTHER" id="PTHR14269:SF62">
    <property type="entry name" value="CDP-DIACYLGLYCEROL--GLYCEROL-3-PHOSPHATE 3-PHOSPHATIDYLTRANSFERASE 1, CHLOROPLASTIC"/>
    <property type="match status" value="1"/>
</dbReference>
<dbReference type="GO" id="GO:0016020">
    <property type="term" value="C:membrane"/>
    <property type="evidence" value="ECO:0007669"/>
    <property type="project" value="UniProtKB-SubCell"/>
</dbReference>
<keyword evidence="4 12" id="KW-0808">Transferase</keyword>
<feature type="transmembrane region" description="Helical" evidence="11">
    <location>
        <begin position="12"/>
        <end position="29"/>
    </location>
</feature>
<name>A0A1W1C8R3_9ZZZZ</name>
<dbReference type="EMBL" id="FPHC01000065">
    <property type="protein sequence ID" value="SFV62248.1"/>
    <property type="molecule type" value="Genomic_DNA"/>
</dbReference>
<dbReference type="GO" id="GO:0008444">
    <property type="term" value="F:CDP-diacylglycerol-glycerol-3-phosphate 3-phosphatidyltransferase activity"/>
    <property type="evidence" value="ECO:0007669"/>
    <property type="project" value="UniProtKB-EC"/>
</dbReference>
<comment type="similarity">
    <text evidence="2">Belongs to the CDP-alcohol phosphatidyltransferase class-I family.</text>
</comment>
<dbReference type="AlphaFoldDB" id="A0A1W1C8R3"/>
<evidence type="ECO:0000256" key="2">
    <source>
        <dbReference type="ARBA" id="ARBA00010441"/>
    </source>
</evidence>
<evidence type="ECO:0000256" key="10">
    <source>
        <dbReference type="ARBA" id="ARBA00023264"/>
    </source>
</evidence>
<dbReference type="InterPro" id="IPR050324">
    <property type="entry name" value="CDP-alcohol_PTase-I"/>
</dbReference>
<accession>A0A1W1C8R3</accession>
<protein>
    <submittedName>
        <fullName evidence="12">CDP-diacylglycerol--glycerol-3-phosphate 3-phosphatidyltransferase</fullName>
        <ecNumber evidence="12">2.7.8.5</ecNumber>
    </submittedName>
</protein>
<proteinExistence type="inferred from homology"/>
<evidence type="ECO:0000256" key="11">
    <source>
        <dbReference type="SAM" id="Phobius"/>
    </source>
</evidence>
<evidence type="ECO:0000256" key="3">
    <source>
        <dbReference type="ARBA" id="ARBA00022516"/>
    </source>
</evidence>
<comment type="subcellular location">
    <subcellularLocation>
        <location evidence="1">Membrane</location>
        <topology evidence="1">Multi-pass membrane protein</topology>
    </subcellularLocation>
</comment>
<evidence type="ECO:0000313" key="12">
    <source>
        <dbReference type="EMBL" id="SFV62248.1"/>
    </source>
</evidence>
<dbReference type="PROSITE" id="PS00379">
    <property type="entry name" value="CDP_ALCOHOL_P_TRANSF"/>
    <property type="match status" value="1"/>
</dbReference>
<dbReference type="InterPro" id="IPR043130">
    <property type="entry name" value="CDP-OH_PTrfase_TM_dom"/>
</dbReference>
<reference evidence="12" key="1">
    <citation type="submission" date="2016-10" db="EMBL/GenBank/DDBJ databases">
        <authorList>
            <person name="de Groot N.N."/>
        </authorList>
    </citation>
    <scope>NUCLEOTIDE SEQUENCE</scope>
</reference>
<dbReference type="Pfam" id="PF01066">
    <property type="entry name" value="CDP-OH_P_transf"/>
    <property type="match status" value="1"/>
</dbReference>
<keyword evidence="10" id="KW-1208">Phospholipid metabolism</keyword>
<keyword evidence="6 11" id="KW-1133">Transmembrane helix</keyword>
<feature type="transmembrane region" description="Helical" evidence="11">
    <location>
        <begin position="41"/>
        <end position="61"/>
    </location>
</feature>
<dbReference type="GO" id="GO:0046474">
    <property type="term" value="P:glycerophospholipid biosynthetic process"/>
    <property type="evidence" value="ECO:0007669"/>
    <property type="project" value="TreeGrafter"/>
</dbReference>
<evidence type="ECO:0000256" key="1">
    <source>
        <dbReference type="ARBA" id="ARBA00004141"/>
    </source>
</evidence>
<dbReference type="InterPro" id="IPR000462">
    <property type="entry name" value="CDP-OH_P_trans"/>
</dbReference>
<evidence type="ECO:0000256" key="5">
    <source>
        <dbReference type="ARBA" id="ARBA00022692"/>
    </source>
</evidence>
<dbReference type="PANTHER" id="PTHR14269">
    <property type="entry name" value="CDP-DIACYLGLYCEROL--GLYCEROL-3-PHOSPHATE 3-PHOSPHATIDYLTRANSFERASE-RELATED"/>
    <property type="match status" value="1"/>
</dbReference>
<keyword evidence="5 11" id="KW-0812">Transmembrane</keyword>
<gene>
    <name evidence="12" type="ORF">MNB_SV-6-379</name>
</gene>
<evidence type="ECO:0000256" key="9">
    <source>
        <dbReference type="ARBA" id="ARBA00023209"/>
    </source>
</evidence>
<dbReference type="Gene3D" id="1.20.120.1760">
    <property type="match status" value="1"/>
</dbReference>
<dbReference type="InterPro" id="IPR004570">
    <property type="entry name" value="Phosphatidylglycerol_P_synth"/>
</dbReference>
<evidence type="ECO:0000256" key="6">
    <source>
        <dbReference type="ARBA" id="ARBA00022989"/>
    </source>
</evidence>
<keyword evidence="9" id="KW-0594">Phospholipid biosynthesis</keyword>
<organism evidence="12">
    <name type="scientific">hydrothermal vent metagenome</name>
    <dbReference type="NCBI Taxonomy" id="652676"/>
    <lineage>
        <taxon>unclassified sequences</taxon>
        <taxon>metagenomes</taxon>
        <taxon>ecological metagenomes</taxon>
    </lineage>
</organism>
<keyword evidence="7" id="KW-0443">Lipid metabolism</keyword>
<evidence type="ECO:0000256" key="4">
    <source>
        <dbReference type="ARBA" id="ARBA00022679"/>
    </source>
</evidence>
<evidence type="ECO:0000256" key="7">
    <source>
        <dbReference type="ARBA" id="ARBA00023098"/>
    </source>
</evidence>
<evidence type="ECO:0000256" key="8">
    <source>
        <dbReference type="ARBA" id="ARBA00023136"/>
    </source>
</evidence>
<dbReference type="EC" id="2.7.8.5" evidence="12"/>
<keyword evidence="3" id="KW-0444">Lipid biosynthesis</keyword>
<dbReference type="NCBIfam" id="TIGR00560">
    <property type="entry name" value="pgsA"/>
    <property type="match status" value="1"/>
</dbReference>
<keyword evidence="8 11" id="KW-0472">Membrane</keyword>
<sequence>MKSSQIFNVPNTLAFIRLLLAPVMFFLLVGRDSSLLDGIHYSWLDYMAAFIFVLASATDFFDGYIARTFEQITTLGKILDPLADKMLTLAGFLGLMMLDRANEWAIFLIITRELFITGLRASAIDLGLDISASWMGKVKTVVQMIAIGFLLMEWQGGELLLWLAVALTLYSGYEYVRDFFIKARDCDKI</sequence>
<dbReference type="PIRSF" id="PIRSF000847">
    <property type="entry name" value="Phos_ph_gly_syn"/>
    <property type="match status" value="1"/>
</dbReference>
<dbReference type="InterPro" id="IPR048254">
    <property type="entry name" value="CDP_ALCOHOL_P_TRANSF_CS"/>
</dbReference>